<dbReference type="Pfam" id="PF08447">
    <property type="entry name" value="PAS_3"/>
    <property type="match status" value="1"/>
</dbReference>
<dbReference type="InterPro" id="IPR000014">
    <property type="entry name" value="PAS"/>
</dbReference>
<dbReference type="InterPro" id="IPR036097">
    <property type="entry name" value="HisK_dim/P_sf"/>
</dbReference>
<dbReference type="InterPro" id="IPR004358">
    <property type="entry name" value="Sig_transdc_His_kin-like_C"/>
</dbReference>
<dbReference type="InterPro" id="IPR005467">
    <property type="entry name" value="His_kinase_dom"/>
</dbReference>
<dbReference type="PROSITE" id="PS50112">
    <property type="entry name" value="PAS"/>
    <property type="match status" value="3"/>
</dbReference>
<dbReference type="PANTHER" id="PTHR43711:SF1">
    <property type="entry name" value="HISTIDINE KINASE 1"/>
    <property type="match status" value="1"/>
</dbReference>
<dbReference type="InterPro" id="IPR003594">
    <property type="entry name" value="HATPase_dom"/>
</dbReference>
<dbReference type="InterPro" id="IPR050736">
    <property type="entry name" value="Sensor_HK_Regulatory"/>
</dbReference>
<dbReference type="Gene3D" id="3.30.450.20">
    <property type="entry name" value="PAS domain"/>
    <property type="match status" value="4"/>
</dbReference>
<organism evidence="10 11">
    <name type="scientific">Natrarchaeobaculum sulfurireducens</name>
    <dbReference type="NCBI Taxonomy" id="2044521"/>
    <lineage>
        <taxon>Archaea</taxon>
        <taxon>Methanobacteriati</taxon>
        <taxon>Methanobacteriota</taxon>
        <taxon>Stenosarchaea group</taxon>
        <taxon>Halobacteria</taxon>
        <taxon>Halobacteriales</taxon>
        <taxon>Natrialbaceae</taxon>
        <taxon>Natrarchaeobaculum</taxon>
    </lineage>
</organism>
<dbReference type="InterPro" id="IPR013656">
    <property type="entry name" value="PAS_4"/>
</dbReference>
<evidence type="ECO:0000256" key="4">
    <source>
        <dbReference type="ARBA" id="ARBA00022679"/>
    </source>
</evidence>
<keyword evidence="11" id="KW-1185">Reference proteome</keyword>
<dbReference type="SUPFAM" id="SSF55874">
    <property type="entry name" value="ATPase domain of HSP90 chaperone/DNA topoisomerase II/histidine kinase"/>
    <property type="match status" value="1"/>
</dbReference>
<comment type="catalytic activity">
    <reaction evidence="1">
        <text>ATP + protein L-histidine = ADP + protein N-phospho-L-histidine.</text>
        <dbReference type="EC" id="2.7.13.3"/>
    </reaction>
</comment>
<dbReference type="SMART" id="SM00388">
    <property type="entry name" value="HisKA"/>
    <property type="match status" value="1"/>
</dbReference>
<dbReference type="SMART" id="SM00091">
    <property type="entry name" value="PAS"/>
    <property type="match status" value="4"/>
</dbReference>
<gene>
    <name evidence="10" type="ORF">AArcMg_1061</name>
</gene>
<dbReference type="PROSITE" id="PS50113">
    <property type="entry name" value="PAC"/>
    <property type="match status" value="2"/>
</dbReference>
<dbReference type="SUPFAM" id="SSF47384">
    <property type="entry name" value="Homodimeric domain of signal transducing histidine kinase"/>
    <property type="match status" value="1"/>
</dbReference>
<dbReference type="KEGG" id="nag:AArcMg_1061"/>
<dbReference type="CDD" id="cd00082">
    <property type="entry name" value="HisKA"/>
    <property type="match status" value="1"/>
</dbReference>
<evidence type="ECO:0000256" key="3">
    <source>
        <dbReference type="ARBA" id="ARBA00022553"/>
    </source>
</evidence>
<dbReference type="InterPro" id="IPR013655">
    <property type="entry name" value="PAS_fold_3"/>
</dbReference>
<keyword evidence="5" id="KW-0418">Kinase</keyword>
<proteinExistence type="predicted"/>
<dbReference type="OrthoDB" id="230688at2157"/>
<dbReference type="InterPro" id="IPR035965">
    <property type="entry name" value="PAS-like_dom_sf"/>
</dbReference>
<evidence type="ECO:0000259" key="7">
    <source>
        <dbReference type="PROSITE" id="PS50109"/>
    </source>
</evidence>
<dbReference type="SMART" id="SM00387">
    <property type="entry name" value="HATPase_c"/>
    <property type="match status" value="1"/>
</dbReference>
<dbReference type="InterPro" id="IPR001610">
    <property type="entry name" value="PAC"/>
</dbReference>
<evidence type="ECO:0000313" key="10">
    <source>
        <dbReference type="EMBL" id="AXR81077.1"/>
    </source>
</evidence>
<feature type="domain" description="PAS" evidence="8">
    <location>
        <begin position="244"/>
        <end position="288"/>
    </location>
</feature>
<reference evidence="11" key="1">
    <citation type="submission" date="2018-02" db="EMBL/GenBank/DDBJ databases">
        <title>Phenotypic and genomic properties of facultatively anaerobic sulfur-reducing natronoarchaea from hypersaline soda lakes.</title>
        <authorList>
            <person name="Sorokin D.Y."/>
            <person name="Kublanov I.V."/>
            <person name="Roman P."/>
            <person name="Sinninghe Damste J.S."/>
            <person name="Golyshin P.N."/>
            <person name="Rojo D."/>
            <person name="Ciordia S."/>
            <person name="Mena M.D.C."/>
            <person name="Ferrer M."/>
            <person name="Messina E."/>
            <person name="Smedile F."/>
            <person name="La Spada G."/>
            <person name="La Cono V."/>
            <person name="Yakimov M.M."/>
        </authorList>
    </citation>
    <scope>NUCLEOTIDE SEQUENCE [LARGE SCALE GENOMIC DNA]</scope>
    <source>
        <strain evidence="11">AArc-Mg</strain>
    </source>
</reference>
<dbReference type="Pfam" id="PF00512">
    <property type="entry name" value="HisKA"/>
    <property type="match status" value="1"/>
</dbReference>
<feature type="domain" description="PAC" evidence="9">
    <location>
        <begin position="446"/>
        <end position="498"/>
    </location>
</feature>
<dbReference type="NCBIfam" id="TIGR00229">
    <property type="entry name" value="sensory_box"/>
    <property type="match status" value="2"/>
</dbReference>
<dbReference type="Gene3D" id="2.10.70.100">
    <property type="match status" value="1"/>
</dbReference>
<feature type="domain" description="PAS" evidence="8">
    <location>
        <begin position="122"/>
        <end position="197"/>
    </location>
</feature>
<evidence type="ECO:0000256" key="1">
    <source>
        <dbReference type="ARBA" id="ARBA00000085"/>
    </source>
</evidence>
<dbReference type="CDD" id="cd00075">
    <property type="entry name" value="HATPase"/>
    <property type="match status" value="1"/>
</dbReference>
<dbReference type="SMART" id="SM00086">
    <property type="entry name" value="PAC"/>
    <property type="match status" value="2"/>
</dbReference>
<dbReference type="PROSITE" id="PS50109">
    <property type="entry name" value="HIS_KIN"/>
    <property type="match status" value="1"/>
</dbReference>
<evidence type="ECO:0000313" key="11">
    <source>
        <dbReference type="Proteomes" id="UP000258613"/>
    </source>
</evidence>
<dbReference type="CDD" id="cd00130">
    <property type="entry name" value="PAS"/>
    <property type="match status" value="4"/>
</dbReference>
<sequence>MTDTRTTCETAYERLADRISDPYCAVDSEWRITYWNERMAAVTDTRAADVVGDVLWDVVPALRGSRFESHCRVVMRTHEPRTVDVRLDDVSDDWLEATLYADEDGLSIITRDVTERTDREAEVELAETVFENTQDALFLIDVDEVRDEFRLERVNPVYEAHTGLSNDELSGRRLRDVFGDDRGGTILENYRECVARREPLEYEETASVPDEQSTWETRIAPVVIDGDVEKIVGATRNITELKERERRYDAIFNQTYQFTGLLDLDGTLLEANDSALEFGGFDRSDVVGTPLWESDWWRHSEDGQEDLKAAIESAGNGEFVRYDAEVQGADGTVIIDFSLRPITDERGEVDLLVAEGRDITAHIRRAQELEQKREFLGQIQSVAAIGGWAVDFRTEAMQWTDEVYRIHELPPEYEPAIEDGIEFYHPRDRTTITDAFERLQTTGDRYDLELRIVASTDEVRWVRTLGSPWYDDDGDLIGARGAFQDITDRKEHERTLQRTNDRLEEFTAVVSHDLRNPLTVAQAALELARESGSSEDFDRIEAAHRRMNALITDLLALARNGQQVDETQPVALGTLVESVRETIPADDATIDVDLDGYRLEADEVRLRQLIENLLSNALNHGGDDVTVRVGLLTDGTGFYVADDGPGIPPAVRDAIFDQGFSTTTDGTGFGLAIVKGIAEAHGWTVDVTESVDGGARFEVETGRYRPE</sequence>
<dbReference type="SUPFAM" id="SSF55785">
    <property type="entry name" value="PYP-like sensor domain (PAS domain)"/>
    <property type="match status" value="4"/>
</dbReference>
<keyword evidence="3" id="KW-0597">Phosphoprotein</keyword>
<dbReference type="Proteomes" id="UP000258613">
    <property type="component" value="Chromosome"/>
</dbReference>
<keyword evidence="4" id="KW-0808">Transferase</keyword>
<dbReference type="Gene3D" id="1.10.287.130">
    <property type="match status" value="1"/>
</dbReference>
<dbReference type="EC" id="2.7.13.3" evidence="2"/>
<evidence type="ECO:0000256" key="5">
    <source>
        <dbReference type="ARBA" id="ARBA00022777"/>
    </source>
</evidence>
<dbReference type="InterPro" id="IPR036890">
    <property type="entry name" value="HATPase_C_sf"/>
</dbReference>
<dbReference type="Pfam" id="PF08448">
    <property type="entry name" value="PAS_4"/>
    <property type="match status" value="3"/>
</dbReference>
<name>A0A346PNI2_9EURY</name>
<evidence type="ECO:0000256" key="6">
    <source>
        <dbReference type="ARBA" id="ARBA00023012"/>
    </source>
</evidence>
<dbReference type="Pfam" id="PF02518">
    <property type="entry name" value="HATPase_c"/>
    <property type="match status" value="1"/>
</dbReference>
<dbReference type="RefSeq" id="WP_117367810.1">
    <property type="nucleotide sequence ID" value="NZ_CP027033.1"/>
</dbReference>
<keyword evidence="6" id="KW-0902">Two-component regulatory system</keyword>
<dbReference type="PANTHER" id="PTHR43711">
    <property type="entry name" value="TWO-COMPONENT HISTIDINE KINASE"/>
    <property type="match status" value="1"/>
</dbReference>
<evidence type="ECO:0000256" key="2">
    <source>
        <dbReference type="ARBA" id="ARBA00012438"/>
    </source>
</evidence>
<evidence type="ECO:0000259" key="8">
    <source>
        <dbReference type="PROSITE" id="PS50112"/>
    </source>
</evidence>
<protein>
    <recommendedName>
        <fullName evidence="2">histidine kinase</fullName>
        <ecNumber evidence="2">2.7.13.3</ecNumber>
    </recommendedName>
</protein>
<dbReference type="FunFam" id="3.30.450.20:FF:000155">
    <property type="entry name" value="Sensor histidine kinase TodS"/>
    <property type="match status" value="1"/>
</dbReference>
<dbReference type="InterPro" id="IPR003661">
    <property type="entry name" value="HisK_dim/P_dom"/>
</dbReference>
<dbReference type="PRINTS" id="PR00344">
    <property type="entry name" value="BCTRLSENSOR"/>
</dbReference>
<dbReference type="GeneID" id="37641559"/>
<dbReference type="EMBL" id="CP027033">
    <property type="protein sequence ID" value="AXR81077.1"/>
    <property type="molecule type" value="Genomic_DNA"/>
</dbReference>
<accession>A0A346PNI2</accession>
<dbReference type="AlphaFoldDB" id="A0A346PNI2"/>
<dbReference type="Gene3D" id="3.30.565.10">
    <property type="entry name" value="Histidine kinase-like ATPase, C-terminal domain"/>
    <property type="match status" value="1"/>
</dbReference>
<dbReference type="InterPro" id="IPR000700">
    <property type="entry name" value="PAS-assoc_C"/>
</dbReference>
<evidence type="ECO:0000259" key="9">
    <source>
        <dbReference type="PROSITE" id="PS50113"/>
    </source>
</evidence>
<feature type="domain" description="PAC" evidence="9">
    <location>
        <begin position="320"/>
        <end position="371"/>
    </location>
</feature>
<dbReference type="GO" id="GO:0000155">
    <property type="term" value="F:phosphorelay sensor kinase activity"/>
    <property type="evidence" value="ECO:0007669"/>
    <property type="project" value="InterPro"/>
</dbReference>
<feature type="domain" description="Histidine kinase" evidence="7">
    <location>
        <begin position="509"/>
        <end position="705"/>
    </location>
</feature>
<feature type="domain" description="PAS" evidence="8">
    <location>
        <begin position="8"/>
        <end position="52"/>
    </location>
</feature>